<keyword evidence="3 7" id="KW-0812">Transmembrane</keyword>
<sequence length="418" mass="46621">MIDLIQEIFGTIKRNKLRTFLTGFAVAWGIFMLIVLLGAGNGLIHAFESSSADMAMNSIKVFPGWTSKAYDGLKEGRRIELDNKDYRITETDFPKNVISVGATVRQSNVTLTYGQDYVSTTLEGVYPNHKDVERVKPAGGRFINDIDIRQRRKVIILHTKTAEMLFKKDADKAIGKFVNANGVVYQVVGLFTDKGSFQPNAFIPFTTLQLIYNKGDKLNNLIFMTQGLDTEEKNEIFEKEYRKAIGVHHRFTADDKGAIWMWNRFTQFLQQEKGMRILTIAIWVIGIFTLLSGIVGVSNIMLITVKERTREFGIRKALGAKPISILWLIIAESVTITTFFGYIGMVAGIAATEYMNTVAGNQTVDAGVFTETVFLNPTVDISIAIQATMTLVIAGTLAGFFPARKAVMIRPIEALRAD</sequence>
<dbReference type="RefSeq" id="WP_005853707.1">
    <property type="nucleotide sequence ID" value="NZ_JNHM01000053.1"/>
</dbReference>
<dbReference type="InterPro" id="IPR003838">
    <property type="entry name" value="ABC3_permease_C"/>
</dbReference>
<keyword evidence="2" id="KW-1003">Cell membrane</keyword>
<comment type="similarity">
    <text evidence="6">Belongs to the ABC-4 integral membrane protein family.</text>
</comment>
<comment type="caution">
    <text evidence="10">The sequence shown here is derived from an EMBL/GenBank/DDBJ whole genome shotgun (WGS) entry which is preliminary data.</text>
</comment>
<dbReference type="PATRIC" id="fig|1339352.3.peg.2903"/>
<dbReference type="GO" id="GO:0022857">
    <property type="term" value="F:transmembrane transporter activity"/>
    <property type="evidence" value="ECO:0007669"/>
    <property type="project" value="TreeGrafter"/>
</dbReference>
<evidence type="ECO:0000313" key="11">
    <source>
        <dbReference type="Proteomes" id="UP000027661"/>
    </source>
</evidence>
<dbReference type="InterPro" id="IPR025857">
    <property type="entry name" value="MacB_PCD"/>
</dbReference>
<keyword evidence="4 7" id="KW-1133">Transmembrane helix</keyword>
<comment type="subcellular location">
    <subcellularLocation>
        <location evidence="1">Cell membrane</location>
        <topology evidence="1">Multi-pass membrane protein</topology>
    </subcellularLocation>
</comment>
<evidence type="ECO:0000256" key="2">
    <source>
        <dbReference type="ARBA" id="ARBA00022475"/>
    </source>
</evidence>
<feature type="transmembrane region" description="Helical" evidence="7">
    <location>
        <begin position="280"/>
        <end position="305"/>
    </location>
</feature>
<accession>A0A069SEN5</accession>
<organism evidence="10 11">
    <name type="scientific">Phocaeicola vulgatus str. 3975 RP4</name>
    <dbReference type="NCBI Taxonomy" id="1339352"/>
    <lineage>
        <taxon>Bacteria</taxon>
        <taxon>Pseudomonadati</taxon>
        <taxon>Bacteroidota</taxon>
        <taxon>Bacteroidia</taxon>
        <taxon>Bacteroidales</taxon>
        <taxon>Bacteroidaceae</taxon>
        <taxon>Phocaeicola</taxon>
    </lineage>
</organism>
<feature type="transmembrane region" description="Helical" evidence="7">
    <location>
        <begin position="325"/>
        <end position="351"/>
    </location>
</feature>
<evidence type="ECO:0000256" key="5">
    <source>
        <dbReference type="ARBA" id="ARBA00023136"/>
    </source>
</evidence>
<feature type="transmembrane region" description="Helical" evidence="7">
    <location>
        <begin position="381"/>
        <end position="401"/>
    </location>
</feature>
<dbReference type="EMBL" id="JNHM01000053">
    <property type="protein sequence ID" value="KDS51788.1"/>
    <property type="molecule type" value="Genomic_DNA"/>
</dbReference>
<name>A0A069SEN5_PHOVU</name>
<dbReference type="GO" id="GO:0005886">
    <property type="term" value="C:plasma membrane"/>
    <property type="evidence" value="ECO:0007669"/>
    <property type="project" value="UniProtKB-SubCell"/>
</dbReference>
<evidence type="ECO:0000313" key="10">
    <source>
        <dbReference type="EMBL" id="KDS51788.1"/>
    </source>
</evidence>
<evidence type="ECO:0000256" key="6">
    <source>
        <dbReference type="ARBA" id="ARBA00038076"/>
    </source>
</evidence>
<dbReference type="Pfam" id="PF02687">
    <property type="entry name" value="FtsX"/>
    <property type="match status" value="1"/>
</dbReference>
<proteinExistence type="inferred from homology"/>
<dbReference type="InterPro" id="IPR050250">
    <property type="entry name" value="Macrolide_Exporter_MacB"/>
</dbReference>
<evidence type="ECO:0000259" key="9">
    <source>
        <dbReference type="Pfam" id="PF12704"/>
    </source>
</evidence>
<evidence type="ECO:0000256" key="1">
    <source>
        <dbReference type="ARBA" id="ARBA00004651"/>
    </source>
</evidence>
<evidence type="ECO:0000256" key="3">
    <source>
        <dbReference type="ARBA" id="ARBA00022692"/>
    </source>
</evidence>
<dbReference type="AlphaFoldDB" id="A0A069SEN5"/>
<dbReference type="Pfam" id="PF12704">
    <property type="entry name" value="MacB_PCD"/>
    <property type="match status" value="1"/>
</dbReference>
<evidence type="ECO:0000256" key="4">
    <source>
        <dbReference type="ARBA" id="ARBA00022989"/>
    </source>
</evidence>
<evidence type="ECO:0000256" key="7">
    <source>
        <dbReference type="SAM" id="Phobius"/>
    </source>
</evidence>
<dbReference type="PANTHER" id="PTHR30572:SF4">
    <property type="entry name" value="ABC TRANSPORTER PERMEASE YTRF"/>
    <property type="match status" value="1"/>
</dbReference>
<feature type="domain" description="MacB-like periplasmic core" evidence="9">
    <location>
        <begin position="19"/>
        <end position="225"/>
    </location>
</feature>
<evidence type="ECO:0000259" key="8">
    <source>
        <dbReference type="Pfam" id="PF02687"/>
    </source>
</evidence>
<reference evidence="10 11" key="1">
    <citation type="submission" date="2014-04" db="EMBL/GenBank/DDBJ databases">
        <authorList>
            <person name="Sears C."/>
            <person name="Carroll K."/>
            <person name="Sack B.R."/>
            <person name="Qadri F."/>
            <person name="Myers L.L."/>
            <person name="Chung G.-T."/>
            <person name="Escheverria P."/>
            <person name="Fraser C.M."/>
            <person name="Sadzewicz L."/>
            <person name="Shefchek K.A."/>
            <person name="Tallon L."/>
            <person name="Das S.P."/>
            <person name="Daugherty S."/>
            <person name="Mongodin E.F."/>
        </authorList>
    </citation>
    <scope>NUCLEOTIDE SEQUENCE [LARGE SCALE GENOMIC DNA]</scope>
    <source>
        <strain evidence="10 11">3975 RP4</strain>
    </source>
</reference>
<feature type="domain" description="ABC3 transporter permease C-terminal" evidence="8">
    <location>
        <begin position="284"/>
        <end position="407"/>
    </location>
</feature>
<dbReference type="Proteomes" id="UP000027661">
    <property type="component" value="Unassembled WGS sequence"/>
</dbReference>
<keyword evidence="5 7" id="KW-0472">Membrane</keyword>
<dbReference type="GeneID" id="5301163"/>
<gene>
    <name evidence="10" type="ORF">M099_3034</name>
</gene>
<dbReference type="PANTHER" id="PTHR30572">
    <property type="entry name" value="MEMBRANE COMPONENT OF TRANSPORTER-RELATED"/>
    <property type="match status" value="1"/>
</dbReference>
<feature type="transmembrane region" description="Helical" evidence="7">
    <location>
        <begin position="20"/>
        <end position="44"/>
    </location>
</feature>
<protein>
    <submittedName>
        <fullName evidence="10">FtsX-like permease family protein</fullName>
    </submittedName>
</protein>